<evidence type="ECO:0000256" key="3">
    <source>
        <dbReference type="ARBA" id="ARBA00023026"/>
    </source>
</evidence>
<dbReference type="STRING" id="112090.W4FRT6"/>
<dbReference type="Pfam" id="PF00089">
    <property type="entry name" value="Trypsin"/>
    <property type="match status" value="2"/>
</dbReference>
<accession>W4FRT6</accession>
<dbReference type="GO" id="GO:0004252">
    <property type="term" value="F:serine-type endopeptidase activity"/>
    <property type="evidence" value="ECO:0007669"/>
    <property type="project" value="InterPro"/>
</dbReference>
<keyword evidence="6" id="KW-0325">Glycoprotein</keyword>
<dbReference type="OrthoDB" id="125347at2759"/>
<dbReference type="SMART" id="SM00020">
    <property type="entry name" value="Tryp_SPc"/>
    <property type="match status" value="1"/>
</dbReference>
<dbReference type="InterPro" id="IPR009003">
    <property type="entry name" value="Peptidase_S1_PA"/>
</dbReference>
<keyword evidence="4" id="KW-0238">DNA-binding</keyword>
<feature type="domain" description="Peptidase S1" evidence="9">
    <location>
        <begin position="39"/>
        <end position="273"/>
    </location>
</feature>
<evidence type="ECO:0008006" key="12">
    <source>
        <dbReference type="Google" id="ProtNLM"/>
    </source>
</evidence>
<dbReference type="PROSITE" id="PS51253">
    <property type="entry name" value="HTH_CENPB"/>
    <property type="match status" value="1"/>
</dbReference>
<keyword evidence="7" id="KW-0378">Hydrolase</keyword>
<dbReference type="GO" id="GO:0003677">
    <property type="term" value="F:DNA binding"/>
    <property type="evidence" value="ECO:0007669"/>
    <property type="project" value="UniProtKB-KW"/>
</dbReference>
<dbReference type="Gene3D" id="2.40.10.10">
    <property type="entry name" value="Trypsin-like serine proteases"/>
    <property type="match status" value="2"/>
</dbReference>
<evidence type="ECO:0000313" key="11">
    <source>
        <dbReference type="EMBL" id="ETV70205.1"/>
    </source>
</evidence>
<dbReference type="InterPro" id="IPR001314">
    <property type="entry name" value="Peptidase_S1A"/>
</dbReference>
<dbReference type="InterPro" id="IPR050430">
    <property type="entry name" value="Peptidase_S1"/>
</dbReference>
<feature type="domain" description="HTH CENPB-type" evidence="10">
    <location>
        <begin position="248"/>
        <end position="321"/>
    </location>
</feature>
<dbReference type="SUPFAM" id="SSF46689">
    <property type="entry name" value="Homeodomain-like"/>
    <property type="match status" value="1"/>
</dbReference>
<dbReference type="RefSeq" id="XP_009840301.1">
    <property type="nucleotide sequence ID" value="XM_009841999.1"/>
</dbReference>
<dbReference type="PRINTS" id="PR00722">
    <property type="entry name" value="CHYMOTRYPSIN"/>
</dbReference>
<dbReference type="InterPro" id="IPR009057">
    <property type="entry name" value="Homeodomain-like_sf"/>
</dbReference>
<dbReference type="Gene3D" id="1.10.10.60">
    <property type="entry name" value="Homeodomain-like"/>
    <property type="match status" value="1"/>
</dbReference>
<comment type="similarity">
    <text evidence="1">Belongs to the peptidase S1 family.</text>
</comment>
<gene>
    <name evidence="11" type="ORF">H257_14237</name>
</gene>
<feature type="signal peptide" evidence="8">
    <location>
        <begin position="1"/>
        <end position="15"/>
    </location>
</feature>
<dbReference type="GeneID" id="20816233"/>
<dbReference type="GO" id="GO:0006508">
    <property type="term" value="P:proteolysis"/>
    <property type="evidence" value="ECO:0007669"/>
    <property type="project" value="UniProtKB-KW"/>
</dbReference>
<dbReference type="PROSITE" id="PS00134">
    <property type="entry name" value="TRYPSIN_HIS"/>
    <property type="match status" value="1"/>
</dbReference>
<keyword evidence="2 8" id="KW-0732">Signal</keyword>
<dbReference type="InterPro" id="IPR006600">
    <property type="entry name" value="HTH_CenpB_DNA-bd_dom"/>
</dbReference>
<evidence type="ECO:0000259" key="10">
    <source>
        <dbReference type="PROSITE" id="PS51253"/>
    </source>
</evidence>
<evidence type="ECO:0000256" key="8">
    <source>
        <dbReference type="SAM" id="SignalP"/>
    </source>
</evidence>
<dbReference type="PROSITE" id="PS00135">
    <property type="entry name" value="TRYPSIN_SER"/>
    <property type="match status" value="1"/>
</dbReference>
<name>W4FRT6_APHAT</name>
<dbReference type="InterPro" id="IPR033116">
    <property type="entry name" value="TRYPSIN_SER"/>
</dbReference>
<dbReference type="SUPFAM" id="SSF50494">
    <property type="entry name" value="Trypsin-like serine proteases"/>
    <property type="match status" value="1"/>
</dbReference>
<feature type="chain" id="PRO_5012226747" description="HTH CENPB-type domain-containing protein" evidence="8">
    <location>
        <begin position="16"/>
        <end position="428"/>
    </location>
</feature>
<reference evidence="11" key="1">
    <citation type="submission" date="2013-12" db="EMBL/GenBank/DDBJ databases">
        <title>The Genome Sequence of Aphanomyces astaci APO3.</title>
        <authorList>
            <consortium name="The Broad Institute Genomics Platform"/>
            <person name="Russ C."/>
            <person name="Tyler B."/>
            <person name="van West P."/>
            <person name="Dieguez-Uribeondo J."/>
            <person name="Young S.K."/>
            <person name="Zeng Q."/>
            <person name="Gargeya S."/>
            <person name="Fitzgerald M."/>
            <person name="Abouelleil A."/>
            <person name="Alvarado L."/>
            <person name="Chapman S.B."/>
            <person name="Gainer-Dewar J."/>
            <person name="Goldberg J."/>
            <person name="Griggs A."/>
            <person name="Gujja S."/>
            <person name="Hansen M."/>
            <person name="Howarth C."/>
            <person name="Imamovic A."/>
            <person name="Ireland A."/>
            <person name="Larimer J."/>
            <person name="McCowan C."/>
            <person name="Murphy C."/>
            <person name="Pearson M."/>
            <person name="Poon T.W."/>
            <person name="Priest M."/>
            <person name="Roberts A."/>
            <person name="Saif S."/>
            <person name="Shea T."/>
            <person name="Sykes S."/>
            <person name="Wortman J."/>
            <person name="Nusbaum C."/>
            <person name="Birren B."/>
        </authorList>
    </citation>
    <scope>NUCLEOTIDE SEQUENCE [LARGE SCALE GENOMIC DNA]</scope>
    <source>
        <strain evidence="11">APO3</strain>
    </source>
</reference>
<keyword evidence="7" id="KW-0720">Serine protease</keyword>
<evidence type="ECO:0000256" key="2">
    <source>
        <dbReference type="ARBA" id="ARBA00022729"/>
    </source>
</evidence>
<evidence type="ECO:0000256" key="4">
    <source>
        <dbReference type="ARBA" id="ARBA00023125"/>
    </source>
</evidence>
<keyword evidence="7" id="KW-0645">Protease</keyword>
<evidence type="ECO:0000256" key="6">
    <source>
        <dbReference type="ARBA" id="ARBA00023180"/>
    </source>
</evidence>
<evidence type="ECO:0000256" key="5">
    <source>
        <dbReference type="ARBA" id="ARBA00023157"/>
    </source>
</evidence>
<dbReference type="PANTHER" id="PTHR24276:SF98">
    <property type="entry name" value="FI18310P1-RELATED"/>
    <property type="match status" value="1"/>
</dbReference>
<evidence type="ECO:0000256" key="1">
    <source>
        <dbReference type="ARBA" id="ARBA00007664"/>
    </source>
</evidence>
<evidence type="ECO:0000259" key="9">
    <source>
        <dbReference type="PROSITE" id="PS50240"/>
    </source>
</evidence>
<protein>
    <recommendedName>
        <fullName evidence="12">HTH CENPB-type domain-containing protein</fullName>
    </recommendedName>
</protein>
<dbReference type="PANTHER" id="PTHR24276">
    <property type="entry name" value="POLYSERASE-RELATED"/>
    <property type="match status" value="1"/>
</dbReference>
<dbReference type="Pfam" id="PF03221">
    <property type="entry name" value="HTH_Tnp_Tc5"/>
    <property type="match status" value="1"/>
</dbReference>
<dbReference type="VEuPathDB" id="FungiDB:H257_14237"/>
<keyword evidence="3" id="KW-0843">Virulence</keyword>
<dbReference type="InterPro" id="IPR001254">
    <property type="entry name" value="Trypsin_dom"/>
</dbReference>
<keyword evidence="5" id="KW-1015">Disulfide bond</keyword>
<sequence length="428" mass="47147">MKFALLLAFPVTVAALTQDQVVPAKVACGEEAPYDGFEIVGGQESGKQESKAHQHRYVAGLKASPNGNTECGGSLIAPNVVLTAAHCLDEHLPYVVVGTHYLSGSADGELANVTQKIKHPDGTDVGIIILDRDISITEPVAVHNSPPSPVLKVVNVTAWTNLRASAALSIARAEGENSCFGDSGGPLTIEENGAMRLVGVVSSGVDCVVWPARQYGRKKKPKQHKNTVVAYTTLDAFYDHLTSNAGETARKKVTTHTRRDEEQLLRWVLDMRKDGVPVTHSMLRIMALEAAIDLVLEDHEFLARLHWVDSFKRRRFEVLESFAQRVQTMMRENNIDYCVYNADQTGVNYEYLPTKTLNPTGDKTIWVKWGGKTKERVTAMFLTDSTGEKYPLFLALRSTKSKVNSIVQESLTERQGFGKAVWKSVVPI</sequence>
<evidence type="ECO:0000256" key="7">
    <source>
        <dbReference type="RuleBase" id="RU363034"/>
    </source>
</evidence>
<organism evidence="11">
    <name type="scientific">Aphanomyces astaci</name>
    <name type="common">Crayfish plague agent</name>
    <dbReference type="NCBI Taxonomy" id="112090"/>
    <lineage>
        <taxon>Eukaryota</taxon>
        <taxon>Sar</taxon>
        <taxon>Stramenopiles</taxon>
        <taxon>Oomycota</taxon>
        <taxon>Saprolegniomycetes</taxon>
        <taxon>Saprolegniales</taxon>
        <taxon>Verrucalvaceae</taxon>
        <taxon>Aphanomyces</taxon>
    </lineage>
</organism>
<dbReference type="AlphaFoldDB" id="W4FRT6"/>
<proteinExistence type="inferred from homology"/>
<dbReference type="PROSITE" id="PS50240">
    <property type="entry name" value="TRYPSIN_DOM"/>
    <property type="match status" value="1"/>
</dbReference>
<dbReference type="InterPro" id="IPR043504">
    <property type="entry name" value="Peptidase_S1_PA_chymotrypsin"/>
</dbReference>
<dbReference type="EMBL" id="KI913168">
    <property type="protein sequence ID" value="ETV70205.1"/>
    <property type="molecule type" value="Genomic_DNA"/>
</dbReference>
<dbReference type="InterPro" id="IPR018114">
    <property type="entry name" value="TRYPSIN_HIS"/>
</dbReference>